<dbReference type="KEGG" id="vgu:HYG85_12830"/>
<name>A0A8J8SCS8_9FIRM</name>
<reference evidence="1 2" key="1">
    <citation type="submission" date="2020-07" db="EMBL/GenBank/DDBJ databases">
        <title>Vallitalea guaymasensis genome.</title>
        <authorList>
            <person name="Postec A."/>
        </authorList>
    </citation>
    <scope>NUCLEOTIDE SEQUENCE [LARGE SCALE GENOMIC DNA]</scope>
    <source>
        <strain evidence="1 2">Ra1766G1</strain>
    </source>
</reference>
<dbReference type="Proteomes" id="UP000677305">
    <property type="component" value="Chromosome"/>
</dbReference>
<accession>A0A8J8SCS8</accession>
<evidence type="ECO:0000313" key="2">
    <source>
        <dbReference type="Proteomes" id="UP000677305"/>
    </source>
</evidence>
<dbReference type="EMBL" id="CP058561">
    <property type="protein sequence ID" value="QUH29741.1"/>
    <property type="molecule type" value="Genomic_DNA"/>
</dbReference>
<gene>
    <name evidence="1" type="ORF">HYG85_12830</name>
</gene>
<evidence type="ECO:0008006" key="3">
    <source>
        <dbReference type="Google" id="ProtNLM"/>
    </source>
</evidence>
<evidence type="ECO:0000313" key="1">
    <source>
        <dbReference type="EMBL" id="QUH29741.1"/>
    </source>
</evidence>
<sequence>MEKKKRGRPTDNPKRYKVTAKLDVESKEILDTYCSEKDVSMMEAIRRGIKKLKDDLKG</sequence>
<proteinExistence type="predicted"/>
<dbReference type="AlphaFoldDB" id="A0A8J8SCS8"/>
<keyword evidence="2" id="KW-1185">Reference proteome</keyword>
<protein>
    <recommendedName>
        <fullName evidence="3">CopG family transcriptional regulator</fullName>
    </recommendedName>
</protein>
<organism evidence="1 2">
    <name type="scientific">Vallitalea guaymasensis</name>
    <dbReference type="NCBI Taxonomy" id="1185412"/>
    <lineage>
        <taxon>Bacteria</taxon>
        <taxon>Bacillati</taxon>
        <taxon>Bacillota</taxon>
        <taxon>Clostridia</taxon>
        <taxon>Lachnospirales</taxon>
        <taxon>Vallitaleaceae</taxon>
        <taxon>Vallitalea</taxon>
    </lineage>
</organism>
<dbReference type="RefSeq" id="WP_193774527.1">
    <property type="nucleotide sequence ID" value="NZ_CAJXUH010000009.1"/>
</dbReference>